<feature type="transmembrane region" description="Helical" evidence="1">
    <location>
        <begin position="41"/>
        <end position="61"/>
    </location>
</feature>
<gene>
    <name evidence="2" type="ORF">TPSD3_01015</name>
</gene>
<sequence length="316" mass="36185">MFVAKLHKYVFSFFLSIPKVGADFSKKTMSSVNEDVREFLHFGYVVYMWLLAFISLASFALTGNKPDFFIIIYSISVLFFTVLTIISYYVLVKPIVDPRKTNQSVGKHGSMSLTGFLKFINMLVTLVPFMFVLPIEFLGITSFLLIIQKVGGDIVFWVVFSWFILIVFFALLIVVTKISHNIFIECQNCQIFGGLTEQLAQFNEIYIITREDYAKLRTCIKCSKLTNTNIYPYEILDDVKVKGVNGEVMNIEYIDRECPFILFLTKPTYEKQMRATIGELIKLGFNNISVIRSSNIGSFSDMCIGETKIKEVVLEN</sequence>
<keyword evidence="1" id="KW-0812">Transmembrane</keyword>
<feature type="transmembrane region" description="Helical" evidence="1">
    <location>
        <begin position="154"/>
        <end position="175"/>
    </location>
</feature>
<feature type="transmembrane region" description="Helical" evidence="1">
    <location>
        <begin position="68"/>
        <end position="91"/>
    </location>
</feature>
<keyword evidence="1" id="KW-1133">Transmembrane helix</keyword>
<comment type="caution">
    <text evidence="2">The sequence shown here is derived from an EMBL/GenBank/DDBJ whole genome shotgun (WGS) entry which is preliminary data.</text>
</comment>
<name>A0A251XD03_9GAMM</name>
<dbReference type="EMBL" id="MSLT01000002">
    <property type="protein sequence ID" value="OUD16014.1"/>
    <property type="molecule type" value="Genomic_DNA"/>
</dbReference>
<organism evidence="2 3">
    <name type="scientific">Thioflexithrix psekupsensis</name>
    <dbReference type="NCBI Taxonomy" id="1570016"/>
    <lineage>
        <taxon>Bacteria</taxon>
        <taxon>Pseudomonadati</taxon>
        <taxon>Pseudomonadota</taxon>
        <taxon>Gammaproteobacteria</taxon>
        <taxon>Thiotrichales</taxon>
        <taxon>Thioflexithrix</taxon>
    </lineage>
</organism>
<dbReference type="Proteomes" id="UP000194798">
    <property type="component" value="Unassembled WGS sequence"/>
</dbReference>
<reference evidence="2 3" key="1">
    <citation type="submission" date="2016-12" db="EMBL/GenBank/DDBJ databases">
        <title>Thioflexothrix psekupsii D3 genome sequencing and assembly.</title>
        <authorList>
            <person name="Fomenkov A."/>
            <person name="Vincze T."/>
            <person name="Grabovich M."/>
            <person name="Anton B.P."/>
            <person name="Dubinina G."/>
            <person name="Orlova M."/>
            <person name="Belousova E."/>
            <person name="Roberts R.J."/>
        </authorList>
    </citation>
    <scope>NUCLEOTIDE SEQUENCE [LARGE SCALE GENOMIC DNA]</scope>
    <source>
        <strain evidence="2">D3</strain>
    </source>
</reference>
<dbReference type="AlphaFoldDB" id="A0A251XD03"/>
<keyword evidence="3" id="KW-1185">Reference proteome</keyword>
<accession>A0A251XD03</accession>
<protein>
    <submittedName>
        <fullName evidence="2">Uncharacterized protein</fullName>
    </submittedName>
</protein>
<proteinExistence type="predicted"/>
<keyword evidence="1" id="KW-0472">Membrane</keyword>
<evidence type="ECO:0000313" key="2">
    <source>
        <dbReference type="EMBL" id="OUD16014.1"/>
    </source>
</evidence>
<evidence type="ECO:0000256" key="1">
    <source>
        <dbReference type="SAM" id="Phobius"/>
    </source>
</evidence>
<evidence type="ECO:0000313" key="3">
    <source>
        <dbReference type="Proteomes" id="UP000194798"/>
    </source>
</evidence>
<feature type="transmembrane region" description="Helical" evidence="1">
    <location>
        <begin position="119"/>
        <end position="147"/>
    </location>
</feature>
<dbReference type="RefSeq" id="WP_086486742.1">
    <property type="nucleotide sequence ID" value="NZ_MSLT01000002.1"/>
</dbReference>